<dbReference type="Gene3D" id="3.40.710.10">
    <property type="entry name" value="DD-peptidase/beta-lactamase superfamily"/>
    <property type="match status" value="1"/>
</dbReference>
<evidence type="ECO:0000313" key="3">
    <source>
        <dbReference type="Proteomes" id="UP001143480"/>
    </source>
</evidence>
<accession>A0A9W6NQB3</accession>
<reference evidence="2" key="1">
    <citation type="journal article" date="2014" name="Int. J. Syst. Evol. Microbiol.">
        <title>Complete genome sequence of Corynebacterium casei LMG S-19264T (=DSM 44701T), isolated from a smear-ripened cheese.</title>
        <authorList>
            <consortium name="US DOE Joint Genome Institute (JGI-PGF)"/>
            <person name="Walter F."/>
            <person name="Albersmeier A."/>
            <person name="Kalinowski J."/>
            <person name="Ruckert C."/>
        </authorList>
    </citation>
    <scope>NUCLEOTIDE SEQUENCE</scope>
    <source>
        <strain evidence="2">VKM Ac-1321</strain>
    </source>
</reference>
<feature type="domain" description="Beta-lactamase-related" evidence="1">
    <location>
        <begin position="8"/>
        <end position="299"/>
    </location>
</feature>
<reference evidence="2" key="2">
    <citation type="submission" date="2023-01" db="EMBL/GenBank/DDBJ databases">
        <authorList>
            <person name="Sun Q."/>
            <person name="Evtushenko L."/>
        </authorList>
    </citation>
    <scope>NUCLEOTIDE SEQUENCE</scope>
    <source>
        <strain evidence="2">VKM Ac-1321</strain>
    </source>
</reference>
<keyword evidence="3" id="KW-1185">Reference proteome</keyword>
<dbReference type="EMBL" id="BSFP01000054">
    <property type="protein sequence ID" value="GLL05173.1"/>
    <property type="molecule type" value="Genomic_DNA"/>
</dbReference>
<dbReference type="RefSeq" id="WP_261964155.1">
    <property type="nucleotide sequence ID" value="NZ_BAAAXA010000003.1"/>
</dbReference>
<sequence>MHEMTHIRERVAQFCTESGVPGYVAGVYRGGETEIAAHGTADITTGAPMTAGTGLLFGSITKVMTTMLVLQQVEQGRLDLDRPVVDYLPEFRLAEPGAAEKILVRHLVTHTSGIDADLYFPREHYLEGLAEQCGTLFEPGQYVSYSNGGMNVAGRLLEVVTGVGYLELLRRDVYEPLGLRGAGDTTAIGHFPGADGAARPTTMFKLPDTWAAAGASAIGTVGDLLTLGRAHLRADNPMAVKTYDMGVANVPAIGMGWLLEDFGSVTVLSMSGASPGGVAVLAVVPALDLVFAAYGNDPRAFALHNELLPWLVGQHTPVTFRPLPAAPAEDLERYAGTYRSQQLRVDVRVVDGQLEETVTYEPADADQEAIFTAFAGGTVTAPPHRYAPVARDLFAPAGLPLESLTGYSRVYLVSYLGDEHGHPTHRCAGGRMTKRTPR</sequence>
<organism evidence="2 3">
    <name type="scientific">Dactylosporangium matsuzakiense</name>
    <dbReference type="NCBI Taxonomy" id="53360"/>
    <lineage>
        <taxon>Bacteria</taxon>
        <taxon>Bacillati</taxon>
        <taxon>Actinomycetota</taxon>
        <taxon>Actinomycetes</taxon>
        <taxon>Micromonosporales</taxon>
        <taxon>Micromonosporaceae</taxon>
        <taxon>Dactylosporangium</taxon>
    </lineage>
</organism>
<dbReference type="PANTHER" id="PTHR43283">
    <property type="entry name" value="BETA-LACTAMASE-RELATED"/>
    <property type="match status" value="1"/>
</dbReference>
<dbReference type="InterPro" id="IPR001466">
    <property type="entry name" value="Beta-lactam-related"/>
</dbReference>
<dbReference type="InterPro" id="IPR012338">
    <property type="entry name" value="Beta-lactam/transpept-like"/>
</dbReference>
<evidence type="ECO:0000259" key="1">
    <source>
        <dbReference type="Pfam" id="PF00144"/>
    </source>
</evidence>
<dbReference type="AlphaFoldDB" id="A0A9W6NQB3"/>
<name>A0A9W6NQB3_9ACTN</name>
<proteinExistence type="predicted"/>
<comment type="caution">
    <text evidence="2">The sequence shown here is derived from an EMBL/GenBank/DDBJ whole genome shotgun (WGS) entry which is preliminary data.</text>
</comment>
<gene>
    <name evidence="2" type="ORF">GCM10017581_069200</name>
</gene>
<dbReference type="Pfam" id="PF00144">
    <property type="entry name" value="Beta-lactamase"/>
    <property type="match status" value="1"/>
</dbReference>
<dbReference type="Proteomes" id="UP001143480">
    <property type="component" value="Unassembled WGS sequence"/>
</dbReference>
<dbReference type="SUPFAM" id="SSF56601">
    <property type="entry name" value="beta-lactamase/transpeptidase-like"/>
    <property type="match status" value="1"/>
</dbReference>
<evidence type="ECO:0000313" key="2">
    <source>
        <dbReference type="EMBL" id="GLL05173.1"/>
    </source>
</evidence>
<protein>
    <recommendedName>
        <fullName evidence="1">Beta-lactamase-related domain-containing protein</fullName>
    </recommendedName>
</protein>
<dbReference type="InterPro" id="IPR050789">
    <property type="entry name" value="Diverse_Enzym_Activities"/>
</dbReference>